<feature type="binding site" evidence="8">
    <location>
        <position position="153"/>
    </location>
    <ligand>
        <name>[4Fe-4S] cluster</name>
        <dbReference type="ChEBI" id="CHEBI:49883"/>
    </ligand>
</feature>
<feature type="binding site" evidence="8">
    <location>
        <position position="322"/>
    </location>
    <ligand>
        <name>dimethylallyl diphosphate</name>
        <dbReference type="ChEBI" id="CHEBI:57623"/>
    </ligand>
</feature>
<evidence type="ECO:0000256" key="3">
    <source>
        <dbReference type="ARBA" id="ARBA00023002"/>
    </source>
</evidence>
<name>A0A5R8KIC7_9BACT</name>
<feature type="binding site" evidence="8">
    <location>
        <position position="291"/>
    </location>
    <ligand>
        <name>[4Fe-4S] cluster</name>
        <dbReference type="ChEBI" id="CHEBI:49883"/>
    </ligand>
</feature>
<dbReference type="AlphaFoldDB" id="A0A5R8KIC7"/>
<feature type="binding site" evidence="8">
    <location>
        <position position="253"/>
    </location>
    <ligand>
        <name>(2E)-4-hydroxy-3-methylbut-2-enyl diphosphate</name>
        <dbReference type="ChEBI" id="CHEBI:128753"/>
    </ligand>
</feature>
<evidence type="ECO:0000256" key="4">
    <source>
        <dbReference type="ARBA" id="ARBA00023004"/>
    </source>
</evidence>
<comment type="cofactor">
    <cofactor evidence="8">
        <name>[4Fe-4S] cluster</name>
        <dbReference type="ChEBI" id="CHEBI:49883"/>
    </cofactor>
    <text evidence="8">Binds 1 [4Fe-4S] cluster per subunit.</text>
</comment>
<feature type="binding site" evidence="8">
    <location>
        <position position="181"/>
    </location>
    <ligand>
        <name>(2E)-4-hydroxy-3-methylbut-2-enyl diphosphate</name>
        <dbReference type="ChEBI" id="CHEBI:128753"/>
    </ligand>
</feature>
<evidence type="ECO:0000313" key="10">
    <source>
        <dbReference type="Proteomes" id="UP000306196"/>
    </source>
</evidence>
<comment type="caution">
    <text evidence="8">Lacks conserved residue(s) required for the propagation of feature annotation.</text>
</comment>
<dbReference type="Gene3D" id="3.40.50.11270">
    <property type="match status" value="1"/>
</dbReference>
<evidence type="ECO:0000256" key="8">
    <source>
        <dbReference type="HAMAP-Rule" id="MF_00191"/>
    </source>
</evidence>
<keyword evidence="8" id="KW-0414">Isoprene biosynthesis</keyword>
<proteinExistence type="inferred from homology"/>
<gene>
    <name evidence="8" type="primary">ispH</name>
    <name evidence="9" type="ORF">FEM03_04510</name>
</gene>
<dbReference type="CDD" id="cd13944">
    <property type="entry name" value="lytB_ispH"/>
    <property type="match status" value="1"/>
</dbReference>
<dbReference type="UniPathway" id="UPA00059">
    <property type="reaction ID" value="UER00105"/>
</dbReference>
<feature type="binding site" evidence="8">
    <location>
        <position position="181"/>
    </location>
    <ligand>
        <name>dimethylallyl diphosphate</name>
        <dbReference type="ChEBI" id="CHEBI:57623"/>
    </ligand>
</feature>
<evidence type="ECO:0000256" key="2">
    <source>
        <dbReference type="ARBA" id="ARBA00022723"/>
    </source>
</evidence>
<comment type="catalytic activity">
    <reaction evidence="8">
        <text>isopentenyl diphosphate + 2 oxidized [2Fe-2S]-[ferredoxin] + H2O = (2E)-4-hydroxy-3-methylbut-2-enyl diphosphate + 2 reduced [2Fe-2S]-[ferredoxin] + 2 H(+)</text>
        <dbReference type="Rhea" id="RHEA:24488"/>
        <dbReference type="Rhea" id="RHEA-COMP:10000"/>
        <dbReference type="Rhea" id="RHEA-COMP:10001"/>
        <dbReference type="ChEBI" id="CHEBI:15377"/>
        <dbReference type="ChEBI" id="CHEBI:15378"/>
        <dbReference type="ChEBI" id="CHEBI:33737"/>
        <dbReference type="ChEBI" id="CHEBI:33738"/>
        <dbReference type="ChEBI" id="CHEBI:128753"/>
        <dbReference type="ChEBI" id="CHEBI:128769"/>
        <dbReference type="EC" id="1.17.7.4"/>
    </reaction>
</comment>
<feature type="active site" description="Proton donor" evidence="8">
    <location>
        <position position="183"/>
    </location>
</feature>
<dbReference type="PANTHER" id="PTHR31619">
    <property type="entry name" value="4-HYDROXY-3-METHYLBUT-2-ENYL DIPHOSPHATE REDUCTASE, CHLOROPLASTIC"/>
    <property type="match status" value="1"/>
</dbReference>
<evidence type="ECO:0000256" key="5">
    <source>
        <dbReference type="ARBA" id="ARBA00023014"/>
    </source>
</evidence>
<comment type="pathway">
    <text evidence="7 8">Isoprenoid biosynthesis; dimethylallyl diphosphate biosynthesis; dimethylallyl diphosphate from (2E)-4-hydroxy-3-methylbutenyl diphosphate: step 1/1.</text>
</comment>
<evidence type="ECO:0000256" key="6">
    <source>
        <dbReference type="ARBA" id="ARBA00046313"/>
    </source>
</evidence>
<feature type="binding site" evidence="8">
    <location>
        <position position="321"/>
    </location>
    <ligand>
        <name>(2E)-4-hydroxy-3-methylbut-2-enyl diphosphate</name>
        <dbReference type="ChEBI" id="CHEBI:128753"/>
    </ligand>
</feature>
<feature type="binding site" evidence="8">
    <location>
        <position position="321"/>
    </location>
    <ligand>
        <name>isopentenyl diphosphate</name>
        <dbReference type="ChEBI" id="CHEBI:128769"/>
    </ligand>
</feature>
<dbReference type="GO" id="GO:0051745">
    <property type="term" value="F:4-hydroxy-3-methylbut-2-enyl diphosphate reductase activity"/>
    <property type="evidence" value="ECO:0007669"/>
    <property type="project" value="UniProtKB-UniRule"/>
</dbReference>
<dbReference type="OrthoDB" id="9804077at2"/>
<feature type="binding site" evidence="8">
    <location>
        <position position="384"/>
    </location>
    <ligand>
        <name>(2E)-4-hydroxy-3-methylbut-2-enyl diphosphate</name>
        <dbReference type="ChEBI" id="CHEBI:128753"/>
    </ligand>
</feature>
<feature type="binding site" evidence="8">
    <location>
        <position position="321"/>
    </location>
    <ligand>
        <name>dimethylallyl diphosphate</name>
        <dbReference type="ChEBI" id="CHEBI:57623"/>
    </ligand>
</feature>
<organism evidence="9 10">
    <name type="scientific">Phragmitibacter flavus</name>
    <dbReference type="NCBI Taxonomy" id="2576071"/>
    <lineage>
        <taxon>Bacteria</taxon>
        <taxon>Pseudomonadati</taxon>
        <taxon>Verrucomicrobiota</taxon>
        <taxon>Verrucomicrobiia</taxon>
        <taxon>Verrucomicrobiales</taxon>
        <taxon>Verrucomicrobiaceae</taxon>
        <taxon>Phragmitibacter</taxon>
    </lineage>
</organism>
<keyword evidence="4 8" id="KW-0408">Iron</keyword>
<feature type="binding site" evidence="8">
    <location>
        <position position="384"/>
    </location>
    <ligand>
        <name>isopentenyl diphosphate</name>
        <dbReference type="ChEBI" id="CHEBI:128769"/>
    </ligand>
</feature>
<feature type="binding site" evidence="8">
    <location>
        <position position="322"/>
    </location>
    <ligand>
        <name>isopentenyl diphosphate</name>
        <dbReference type="ChEBI" id="CHEBI:128769"/>
    </ligand>
</feature>
<dbReference type="RefSeq" id="WP_138084996.1">
    <property type="nucleotide sequence ID" value="NZ_VAUV01000003.1"/>
</dbReference>
<protein>
    <recommendedName>
        <fullName evidence="8">4-hydroxy-3-methylbut-2-enyl diphosphate reductase</fullName>
        <shortName evidence="8">HMBPP reductase</shortName>
        <ecNumber evidence="8">1.17.7.4</ecNumber>
    </recommendedName>
</protein>
<keyword evidence="5 8" id="KW-0411">Iron-sulfur</keyword>
<feature type="binding site" evidence="8">
    <location>
        <position position="322"/>
    </location>
    <ligand>
        <name>(2E)-4-hydroxy-3-methylbut-2-enyl diphosphate</name>
        <dbReference type="ChEBI" id="CHEBI:128753"/>
    </ligand>
</feature>
<dbReference type="HAMAP" id="MF_00191">
    <property type="entry name" value="IspH"/>
    <property type="match status" value="1"/>
</dbReference>
<reference evidence="9 10" key="1">
    <citation type="submission" date="2019-05" db="EMBL/GenBank/DDBJ databases">
        <title>Verrucobacter flavum gen. nov., sp. nov. a new member of the family Verrucomicrobiaceae.</title>
        <authorList>
            <person name="Szuroczki S."/>
            <person name="Abbaszade G."/>
            <person name="Szabo A."/>
            <person name="Felfoldi T."/>
            <person name="Schumann P."/>
            <person name="Boka K."/>
            <person name="Keki Z."/>
            <person name="Toumi M."/>
            <person name="Toth E."/>
        </authorList>
    </citation>
    <scope>NUCLEOTIDE SEQUENCE [LARGE SCALE GENOMIC DNA]</scope>
    <source>
        <strain evidence="9 10">MG-N-17</strain>
    </source>
</reference>
<comment type="function">
    <text evidence="8">Catalyzes the conversion of 1-hydroxy-2-methyl-2-(E)-butenyl 4-diphosphate (HMBPP) into a mixture of isopentenyl diphosphate (IPP) and dimethylallyl diphosphate (DMAPP). Acts in the terminal step of the DOXP/MEP pathway for isoprenoid precursor biosynthesis.</text>
</comment>
<keyword evidence="3 8" id="KW-0560">Oxidoreductase</keyword>
<feature type="binding site" evidence="8">
    <location>
        <position position="384"/>
    </location>
    <ligand>
        <name>dimethylallyl diphosphate</name>
        <dbReference type="ChEBI" id="CHEBI:57623"/>
    </ligand>
</feature>
<evidence type="ECO:0000256" key="7">
    <source>
        <dbReference type="ARBA" id="ARBA00046314"/>
    </source>
</evidence>
<dbReference type="Pfam" id="PF02401">
    <property type="entry name" value="LYTB"/>
    <property type="match status" value="1"/>
</dbReference>
<sequence length="417" mass="46542">MNAPPPDQQRRVNIRTEDGLQRVEVEVISHYRSELVESLRKTGGLLTVGNTTIRLAKEFGFCYGVERAIDLAYAARQVFADRKLYLLGEIIHNPEVNRQLDAMGIISIPMAEQERTISTLSPQDVVIVPAFGAETRLMNIIKERGCLVVDTTCGDVMNVWKRVRSYAKQAFTSIIHGKSSHEETRATASRALGDQGNGHYLVVLTLDDVDYVCRYIREGGNREEFLARFNGESVSDGFDPDLHLQRVGVANQTTMLKSETEEIQRQVRQAVIDRDGEELAPKNFQVFDTICGATQERQDSLFDMLEKPMDVLMVVGGYNSSNTAHLVEIGEKELPTFFIRTAECLKSFTEIIHFDLHQKAEKTSYSEKLASPDPIIVGITAGASCPNNLIEETILRICELRGIAPEHVLQEAAKAAA</sequence>
<comment type="catalytic activity">
    <reaction evidence="8">
        <text>dimethylallyl diphosphate + 2 oxidized [2Fe-2S]-[ferredoxin] + H2O = (2E)-4-hydroxy-3-methylbut-2-enyl diphosphate + 2 reduced [2Fe-2S]-[ferredoxin] + 2 H(+)</text>
        <dbReference type="Rhea" id="RHEA:24825"/>
        <dbReference type="Rhea" id="RHEA-COMP:10000"/>
        <dbReference type="Rhea" id="RHEA-COMP:10001"/>
        <dbReference type="ChEBI" id="CHEBI:15377"/>
        <dbReference type="ChEBI" id="CHEBI:15378"/>
        <dbReference type="ChEBI" id="CHEBI:33737"/>
        <dbReference type="ChEBI" id="CHEBI:33738"/>
        <dbReference type="ChEBI" id="CHEBI:57623"/>
        <dbReference type="ChEBI" id="CHEBI:128753"/>
        <dbReference type="EC" id="1.17.7.4"/>
    </reaction>
</comment>
<comment type="similarity">
    <text evidence="8">Belongs to the IspH family.</text>
</comment>
<feature type="binding site" evidence="8">
    <location>
        <position position="92"/>
    </location>
    <ligand>
        <name>isopentenyl diphosphate</name>
        <dbReference type="ChEBI" id="CHEBI:128769"/>
    </ligand>
</feature>
<evidence type="ECO:0000256" key="1">
    <source>
        <dbReference type="ARBA" id="ARBA00022485"/>
    </source>
</evidence>
<comment type="pathway">
    <text evidence="6 8">Isoprenoid biosynthesis; isopentenyl diphosphate biosynthesis via DXP pathway; isopentenyl diphosphate from 1-deoxy-D-xylulose 5-phosphate: step 6/6.</text>
</comment>
<dbReference type="NCBIfam" id="TIGR00216">
    <property type="entry name" value="ispH_lytB"/>
    <property type="match status" value="1"/>
</dbReference>
<feature type="binding site" evidence="8">
    <location>
        <position position="62"/>
    </location>
    <ligand>
        <name>[4Fe-4S] cluster</name>
        <dbReference type="ChEBI" id="CHEBI:49883"/>
    </ligand>
</feature>
<feature type="binding site" evidence="8">
    <location>
        <position position="320"/>
    </location>
    <ligand>
        <name>dimethylallyl diphosphate</name>
        <dbReference type="ChEBI" id="CHEBI:57623"/>
    </ligand>
</feature>
<feature type="binding site" evidence="8">
    <location>
        <position position="320"/>
    </location>
    <ligand>
        <name>(2E)-4-hydroxy-3-methylbut-2-enyl diphosphate</name>
        <dbReference type="ChEBI" id="CHEBI:128753"/>
    </ligand>
</feature>
<dbReference type="NCBIfam" id="NF009911">
    <property type="entry name" value="PRK13371.1"/>
    <property type="match status" value="1"/>
</dbReference>
<dbReference type="PANTHER" id="PTHR31619:SF5">
    <property type="entry name" value="4-HYDROXY-3-METHYLBUT-2-ENYL DIPHOSPHATE REDUCTASE, CHLOROPLASTIC"/>
    <property type="match status" value="1"/>
</dbReference>
<accession>A0A5R8KIC7</accession>
<dbReference type="GO" id="GO:0050992">
    <property type="term" value="P:dimethylallyl diphosphate biosynthetic process"/>
    <property type="evidence" value="ECO:0007669"/>
    <property type="project" value="UniProtKB-UniRule"/>
</dbReference>
<dbReference type="GO" id="GO:0019288">
    <property type="term" value="P:isopentenyl diphosphate biosynthetic process, methylerythritol 4-phosphate pathway"/>
    <property type="evidence" value="ECO:0007669"/>
    <property type="project" value="UniProtKB-UniRule"/>
</dbReference>
<dbReference type="GO" id="GO:0051539">
    <property type="term" value="F:4 iron, 4 sulfur cluster binding"/>
    <property type="evidence" value="ECO:0007669"/>
    <property type="project" value="UniProtKB-UniRule"/>
</dbReference>
<keyword evidence="2 8" id="KW-0479">Metal-binding</keyword>
<feature type="binding site" evidence="8">
    <location>
        <position position="320"/>
    </location>
    <ligand>
        <name>isopentenyl diphosphate</name>
        <dbReference type="ChEBI" id="CHEBI:128769"/>
    </ligand>
</feature>
<dbReference type="EC" id="1.17.7.4" evidence="8"/>
<comment type="caution">
    <text evidence="9">The sequence shown here is derived from an EMBL/GenBank/DDBJ whole genome shotgun (WGS) entry which is preliminary data.</text>
</comment>
<dbReference type="Proteomes" id="UP000306196">
    <property type="component" value="Unassembled WGS sequence"/>
</dbReference>
<dbReference type="GO" id="GO:0016114">
    <property type="term" value="P:terpenoid biosynthetic process"/>
    <property type="evidence" value="ECO:0007669"/>
    <property type="project" value="UniProtKB-UniRule"/>
</dbReference>
<keyword evidence="1 8" id="KW-0004">4Fe-4S</keyword>
<dbReference type="EMBL" id="VAUV01000003">
    <property type="protein sequence ID" value="TLD71991.1"/>
    <property type="molecule type" value="Genomic_DNA"/>
</dbReference>
<feature type="binding site" evidence="8">
    <location>
        <position position="92"/>
    </location>
    <ligand>
        <name>(2E)-4-hydroxy-3-methylbut-2-enyl diphosphate</name>
        <dbReference type="ChEBI" id="CHEBI:128753"/>
    </ligand>
</feature>
<dbReference type="InterPro" id="IPR003451">
    <property type="entry name" value="LytB/IspH"/>
</dbReference>
<dbReference type="UniPathway" id="UPA00056">
    <property type="reaction ID" value="UER00097"/>
</dbReference>
<feature type="binding site" evidence="8">
    <location>
        <position position="92"/>
    </location>
    <ligand>
        <name>dimethylallyl diphosphate</name>
        <dbReference type="ChEBI" id="CHEBI:57623"/>
    </ligand>
</feature>
<dbReference type="Gene3D" id="3.40.1010.20">
    <property type="entry name" value="4-hydroxy-3-methylbut-2-enyl diphosphate reductase, catalytic domain"/>
    <property type="match status" value="2"/>
</dbReference>
<evidence type="ECO:0000313" key="9">
    <source>
        <dbReference type="EMBL" id="TLD71991.1"/>
    </source>
</evidence>
<dbReference type="GO" id="GO:0046872">
    <property type="term" value="F:metal ion binding"/>
    <property type="evidence" value="ECO:0007669"/>
    <property type="project" value="UniProtKB-KW"/>
</dbReference>
<feature type="binding site" evidence="8">
    <location>
        <position position="181"/>
    </location>
    <ligand>
        <name>isopentenyl diphosphate</name>
        <dbReference type="ChEBI" id="CHEBI:128769"/>
    </ligand>
</feature>
<keyword evidence="10" id="KW-1185">Reference proteome</keyword>